<proteinExistence type="predicted"/>
<evidence type="ECO:0000313" key="2">
    <source>
        <dbReference type="Proteomes" id="UP001482620"/>
    </source>
</evidence>
<comment type="caution">
    <text evidence="1">The sequence shown here is derived from an EMBL/GenBank/DDBJ whole genome shotgun (WGS) entry which is preliminary data.</text>
</comment>
<reference evidence="1 2" key="1">
    <citation type="submission" date="2021-06" db="EMBL/GenBank/DDBJ databases">
        <authorList>
            <person name="Palmer J.M."/>
        </authorList>
    </citation>
    <scope>NUCLEOTIDE SEQUENCE [LARGE SCALE GENOMIC DNA]</scope>
    <source>
        <strain evidence="2">if_2019</strain>
        <tissue evidence="1">Muscle</tissue>
    </source>
</reference>
<accession>A0ABV0V7F9</accession>
<gene>
    <name evidence="1" type="ORF">ILYODFUR_028004</name>
</gene>
<evidence type="ECO:0000313" key="1">
    <source>
        <dbReference type="EMBL" id="MEQ2253044.1"/>
    </source>
</evidence>
<protein>
    <submittedName>
        <fullName evidence="1">Uncharacterized protein</fullName>
    </submittedName>
</protein>
<organism evidence="1 2">
    <name type="scientific">Ilyodon furcidens</name>
    <name type="common">goldbreast splitfin</name>
    <dbReference type="NCBI Taxonomy" id="33524"/>
    <lineage>
        <taxon>Eukaryota</taxon>
        <taxon>Metazoa</taxon>
        <taxon>Chordata</taxon>
        <taxon>Craniata</taxon>
        <taxon>Vertebrata</taxon>
        <taxon>Euteleostomi</taxon>
        <taxon>Actinopterygii</taxon>
        <taxon>Neopterygii</taxon>
        <taxon>Teleostei</taxon>
        <taxon>Neoteleostei</taxon>
        <taxon>Acanthomorphata</taxon>
        <taxon>Ovalentaria</taxon>
        <taxon>Atherinomorphae</taxon>
        <taxon>Cyprinodontiformes</taxon>
        <taxon>Goodeidae</taxon>
        <taxon>Ilyodon</taxon>
    </lineage>
</organism>
<name>A0ABV0V7F9_9TELE</name>
<dbReference type="Proteomes" id="UP001482620">
    <property type="component" value="Unassembled WGS sequence"/>
</dbReference>
<keyword evidence="2" id="KW-1185">Reference proteome</keyword>
<dbReference type="EMBL" id="JAHRIQ010096445">
    <property type="protein sequence ID" value="MEQ2253044.1"/>
    <property type="molecule type" value="Genomic_DNA"/>
</dbReference>
<sequence length="111" mass="12165">MCVFVLYLHQQTGQPMSLKSAVFLRAIGTAVSDEIGFLLRWIHSSSLFLTDSDLPARSALLLLDVSGSSCWTIHFLVLPNSPPIIEGTTLYKLSAPATKGSCDLDRTARHF</sequence>